<dbReference type="PANTHER" id="PTHR39444">
    <property type="entry name" value="SITE-SPECIFIC DNA-METHYLTRANSFERASE (ADENINE-SPECIFIC)"/>
    <property type="match status" value="1"/>
</dbReference>
<dbReference type="InterPro" id="IPR002052">
    <property type="entry name" value="DNA_methylase_N6_adenine_CS"/>
</dbReference>
<feature type="compositionally biased region" description="Low complexity" evidence="1">
    <location>
        <begin position="47"/>
        <end position="61"/>
    </location>
</feature>
<accession>A0ABD3QVF1</accession>
<evidence type="ECO:0000313" key="3">
    <source>
        <dbReference type="Proteomes" id="UP001530400"/>
    </source>
</evidence>
<dbReference type="Proteomes" id="UP001530400">
    <property type="component" value="Unassembled WGS sequence"/>
</dbReference>
<dbReference type="AlphaFoldDB" id="A0ABD3QVF1"/>
<sequence length="372" mass="41790">MSEEKGDVDTSITQNSEQSNSAHGSSSKKKRRLSTPKKRDSNTCQKTASAATSEAAAVQAQNENSVRKPKKRKRHKKQNCGDGPSIPNNGSSQQLANTTSIKPQSTGASNYPYPTDYNDHFETPLRAYTDILPLMQSVIEAKSRSPNISKSNPSKFTIYDPYFCTGRAATLLEQTFTKHNAKSQTKVCIQHEKRDFYKDIRKNKVPQHDILVTNPPYSGNHKERCLEFAVGQLKSHGRPFFLLMPNYVASKEYFRKVVLEENVQNVFVAPSSSQPYEYDHPEGTGKETPPFQSVWFCGLIDGSDNNATTAEIKDGFIKYHSKYCKGDKSIMPRIASSLQELIRIGGVSGEKRKNPRQRKKMRQLAMQKAQGK</sequence>
<feature type="compositionally biased region" description="Polar residues" evidence="1">
    <location>
        <begin position="10"/>
        <end position="25"/>
    </location>
</feature>
<evidence type="ECO:0008006" key="4">
    <source>
        <dbReference type="Google" id="ProtNLM"/>
    </source>
</evidence>
<dbReference type="EMBL" id="JALLPJ020000066">
    <property type="protein sequence ID" value="KAL3803601.1"/>
    <property type="molecule type" value="Genomic_DNA"/>
</dbReference>
<protein>
    <recommendedName>
        <fullName evidence="4">Site-specific DNA-methyltransferase (adenine-specific)</fullName>
    </recommendedName>
</protein>
<proteinExistence type="predicted"/>
<reference evidence="2 3" key="1">
    <citation type="submission" date="2024-10" db="EMBL/GenBank/DDBJ databases">
        <title>Updated reference genomes for cyclostephanoid diatoms.</title>
        <authorList>
            <person name="Roberts W.R."/>
            <person name="Alverson A.J."/>
        </authorList>
    </citation>
    <scope>NUCLEOTIDE SEQUENCE [LARGE SCALE GENOMIC DNA]</scope>
    <source>
        <strain evidence="2 3">AJA010-31</strain>
    </source>
</reference>
<dbReference type="PROSITE" id="PS00092">
    <property type="entry name" value="N6_MTASE"/>
    <property type="match status" value="1"/>
</dbReference>
<gene>
    <name evidence="2" type="ORF">ACHAWO_008851</name>
</gene>
<feature type="compositionally biased region" description="Polar residues" evidence="1">
    <location>
        <begin position="86"/>
        <end position="109"/>
    </location>
</feature>
<organism evidence="2 3">
    <name type="scientific">Cyclotella atomus</name>
    <dbReference type="NCBI Taxonomy" id="382360"/>
    <lineage>
        <taxon>Eukaryota</taxon>
        <taxon>Sar</taxon>
        <taxon>Stramenopiles</taxon>
        <taxon>Ochrophyta</taxon>
        <taxon>Bacillariophyta</taxon>
        <taxon>Coscinodiscophyceae</taxon>
        <taxon>Thalassiosirophycidae</taxon>
        <taxon>Stephanodiscales</taxon>
        <taxon>Stephanodiscaceae</taxon>
        <taxon>Cyclotella</taxon>
    </lineage>
</organism>
<feature type="compositionally biased region" description="Basic residues" evidence="1">
    <location>
        <begin position="353"/>
        <end position="362"/>
    </location>
</feature>
<keyword evidence="3" id="KW-1185">Reference proteome</keyword>
<dbReference type="PANTHER" id="PTHR39444:SF3">
    <property type="entry name" value="SITE-SPECIFIC DNA-METHYLTRANSFERASE (ADENINE-SPECIFIC)"/>
    <property type="match status" value="1"/>
</dbReference>
<evidence type="ECO:0000313" key="2">
    <source>
        <dbReference type="EMBL" id="KAL3803601.1"/>
    </source>
</evidence>
<feature type="region of interest" description="Disordered" evidence="1">
    <location>
        <begin position="346"/>
        <end position="372"/>
    </location>
</feature>
<evidence type="ECO:0000256" key="1">
    <source>
        <dbReference type="SAM" id="MobiDB-lite"/>
    </source>
</evidence>
<feature type="region of interest" description="Disordered" evidence="1">
    <location>
        <begin position="1"/>
        <end position="114"/>
    </location>
</feature>
<name>A0ABD3QVF1_9STRA</name>
<comment type="caution">
    <text evidence="2">The sequence shown here is derived from an EMBL/GenBank/DDBJ whole genome shotgun (WGS) entry which is preliminary data.</text>
</comment>
<feature type="compositionally biased region" description="Basic residues" evidence="1">
    <location>
        <begin position="67"/>
        <end position="78"/>
    </location>
</feature>
<feature type="compositionally biased region" description="Basic residues" evidence="1">
    <location>
        <begin position="26"/>
        <end position="36"/>
    </location>
</feature>